<dbReference type="GO" id="GO:0016020">
    <property type="term" value="C:membrane"/>
    <property type="evidence" value="ECO:0007669"/>
    <property type="project" value="UniProtKB-SubCell"/>
</dbReference>
<organism evidence="10 11">
    <name type="scientific">Pyrus ussuriensis x Pyrus communis</name>
    <dbReference type="NCBI Taxonomy" id="2448454"/>
    <lineage>
        <taxon>Eukaryota</taxon>
        <taxon>Viridiplantae</taxon>
        <taxon>Streptophyta</taxon>
        <taxon>Embryophyta</taxon>
        <taxon>Tracheophyta</taxon>
        <taxon>Spermatophyta</taxon>
        <taxon>Magnoliopsida</taxon>
        <taxon>eudicotyledons</taxon>
        <taxon>Gunneridae</taxon>
        <taxon>Pentapetalae</taxon>
        <taxon>rosids</taxon>
        <taxon>fabids</taxon>
        <taxon>Rosales</taxon>
        <taxon>Rosaceae</taxon>
        <taxon>Amygdaloideae</taxon>
        <taxon>Maleae</taxon>
        <taxon>Pyrus</taxon>
    </lineage>
</organism>
<keyword evidence="7" id="KW-0568">Pathogenesis-related protein</keyword>
<evidence type="ECO:0000256" key="4">
    <source>
        <dbReference type="ARBA" id="ARBA00022821"/>
    </source>
</evidence>
<dbReference type="OrthoDB" id="1388414at2759"/>
<evidence type="ECO:0000313" key="10">
    <source>
        <dbReference type="EMBL" id="KAB2616223.1"/>
    </source>
</evidence>
<evidence type="ECO:0000256" key="9">
    <source>
        <dbReference type="SAM" id="SignalP"/>
    </source>
</evidence>
<evidence type="ECO:0000313" key="11">
    <source>
        <dbReference type="Proteomes" id="UP000327157"/>
    </source>
</evidence>
<keyword evidence="5" id="KW-1133">Transmembrane helix</keyword>
<comment type="similarity">
    <text evidence="2">Belongs to the MLO family.</text>
</comment>
<keyword evidence="4" id="KW-0611">Plant defense</keyword>
<comment type="subcellular location">
    <subcellularLocation>
        <location evidence="1">Membrane</location>
        <topology evidence="1">Multi-pass membrane protein</topology>
    </subcellularLocation>
</comment>
<accession>A0A5N5GN56</accession>
<proteinExistence type="inferred from homology"/>
<keyword evidence="9" id="KW-0732">Signal</keyword>
<reference evidence="10 11" key="1">
    <citation type="submission" date="2019-09" db="EMBL/GenBank/DDBJ databases">
        <authorList>
            <person name="Ou C."/>
        </authorList>
    </citation>
    <scope>NUCLEOTIDE SEQUENCE [LARGE SCALE GENOMIC DNA]</scope>
    <source>
        <strain evidence="10">S2</strain>
        <tissue evidence="10">Leaf</tissue>
    </source>
</reference>
<evidence type="ECO:0000256" key="1">
    <source>
        <dbReference type="ARBA" id="ARBA00004141"/>
    </source>
</evidence>
<keyword evidence="6" id="KW-0472">Membrane</keyword>
<reference evidence="11" key="2">
    <citation type="submission" date="2019-10" db="EMBL/GenBank/DDBJ databases">
        <title>A de novo genome assembly of a pear dwarfing rootstock.</title>
        <authorList>
            <person name="Wang F."/>
            <person name="Wang J."/>
            <person name="Li S."/>
            <person name="Zhang Y."/>
            <person name="Fang M."/>
            <person name="Ma L."/>
            <person name="Zhao Y."/>
            <person name="Jiang S."/>
        </authorList>
    </citation>
    <scope>NUCLEOTIDE SEQUENCE [LARGE SCALE GENOMIC DNA]</scope>
</reference>
<dbReference type="AlphaFoldDB" id="A0A5N5GN56"/>
<sequence length="98" mass="10303">MLMGFISLLLTVFQNLISKFCVSEDVMAHLLPCKLPGEADEAEPTSHLGGMRSGTAPKNTRCHCCRSKLCTICTSSSSSSPSSTSASALACHVNHSDG</sequence>
<keyword evidence="11" id="KW-1185">Reference proteome</keyword>
<name>A0A5N5GN56_9ROSA</name>
<feature type="compositionally biased region" description="Low complexity" evidence="8">
    <location>
        <begin position="74"/>
        <end position="88"/>
    </location>
</feature>
<feature type="chain" id="PRO_5024313189" evidence="9">
    <location>
        <begin position="24"/>
        <end position="98"/>
    </location>
</feature>
<dbReference type="Proteomes" id="UP000327157">
    <property type="component" value="Chromosome 3"/>
</dbReference>
<dbReference type="PANTHER" id="PTHR31942:SF52">
    <property type="entry name" value="MLO-LIKE PROTEIN 1"/>
    <property type="match status" value="1"/>
</dbReference>
<dbReference type="EMBL" id="SMOL01000402">
    <property type="protein sequence ID" value="KAB2616223.1"/>
    <property type="molecule type" value="Genomic_DNA"/>
</dbReference>
<dbReference type="PANTHER" id="PTHR31942">
    <property type="entry name" value="MLO-LIKE PROTEIN 1"/>
    <property type="match status" value="1"/>
</dbReference>
<dbReference type="GO" id="GO:0006952">
    <property type="term" value="P:defense response"/>
    <property type="evidence" value="ECO:0007669"/>
    <property type="project" value="UniProtKB-KW"/>
</dbReference>
<evidence type="ECO:0000256" key="7">
    <source>
        <dbReference type="ARBA" id="ARBA00023265"/>
    </source>
</evidence>
<evidence type="ECO:0000256" key="8">
    <source>
        <dbReference type="SAM" id="MobiDB-lite"/>
    </source>
</evidence>
<reference evidence="10 11" key="3">
    <citation type="submission" date="2019-11" db="EMBL/GenBank/DDBJ databases">
        <title>A de novo genome assembly of a pear dwarfing rootstock.</title>
        <authorList>
            <person name="Wang F."/>
            <person name="Wang J."/>
            <person name="Li S."/>
            <person name="Zhang Y."/>
            <person name="Fang M."/>
            <person name="Ma L."/>
            <person name="Zhao Y."/>
            <person name="Jiang S."/>
        </authorList>
    </citation>
    <scope>NUCLEOTIDE SEQUENCE [LARGE SCALE GENOMIC DNA]</scope>
    <source>
        <strain evidence="10">S2</strain>
        <tissue evidence="10">Leaf</tissue>
    </source>
</reference>
<protein>
    <submittedName>
        <fullName evidence="10">MLO-like protein 1</fullName>
    </submittedName>
</protein>
<evidence type="ECO:0000256" key="5">
    <source>
        <dbReference type="ARBA" id="ARBA00022989"/>
    </source>
</evidence>
<feature type="region of interest" description="Disordered" evidence="8">
    <location>
        <begin position="74"/>
        <end position="98"/>
    </location>
</feature>
<comment type="caution">
    <text evidence="10">The sequence shown here is derived from an EMBL/GenBank/DDBJ whole genome shotgun (WGS) entry which is preliminary data.</text>
</comment>
<gene>
    <name evidence="10" type="ORF">D8674_022811</name>
</gene>
<dbReference type="Pfam" id="PF03094">
    <property type="entry name" value="Mlo"/>
    <property type="match status" value="1"/>
</dbReference>
<evidence type="ECO:0000256" key="6">
    <source>
        <dbReference type="ARBA" id="ARBA00023136"/>
    </source>
</evidence>
<feature type="signal peptide" evidence="9">
    <location>
        <begin position="1"/>
        <end position="23"/>
    </location>
</feature>
<evidence type="ECO:0000256" key="3">
    <source>
        <dbReference type="ARBA" id="ARBA00022692"/>
    </source>
</evidence>
<keyword evidence="3" id="KW-0812">Transmembrane</keyword>
<evidence type="ECO:0000256" key="2">
    <source>
        <dbReference type="ARBA" id="ARBA00006574"/>
    </source>
</evidence>
<dbReference type="InterPro" id="IPR004326">
    <property type="entry name" value="Mlo"/>
</dbReference>